<keyword evidence="2" id="KW-0858">Xylan degradation</keyword>
<dbReference type="GO" id="GO:0045493">
    <property type="term" value="P:xylan catabolic process"/>
    <property type="evidence" value="ECO:0007669"/>
    <property type="project" value="UniProtKB-KW"/>
</dbReference>
<dbReference type="OrthoDB" id="9760116at2"/>
<dbReference type="CDD" id="cd18618">
    <property type="entry name" value="GH43_Xsa43E-like"/>
    <property type="match status" value="1"/>
</dbReference>
<dbReference type="PANTHER" id="PTHR43772">
    <property type="entry name" value="ENDO-1,4-BETA-XYLANASE"/>
    <property type="match status" value="1"/>
</dbReference>
<evidence type="ECO:0008006" key="11">
    <source>
        <dbReference type="Google" id="ProtNLM"/>
    </source>
</evidence>
<keyword evidence="4" id="KW-0119">Carbohydrate metabolism</keyword>
<evidence type="ECO:0000256" key="4">
    <source>
        <dbReference type="ARBA" id="ARBA00023277"/>
    </source>
</evidence>
<feature type="site" description="Important for catalytic activity, responsible for pKa modulation of the active site Glu and correct orientation of both the proton donor and substrate" evidence="7">
    <location>
        <position position="230"/>
    </location>
</feature>
<comment type="caution">
    <text evidence="9">The sequence shown here is derived from an EMBL/GenBank/DDBJ whole genome shotgun (WGS) entry which is preliminary data.</text>
</comment>
<comment type="similarity">
    <text evidence="1 8">Belongs to the glycosyl hydrolase 43 family.</text>
</comment>
<name>A0A437R142_9GAMM</name>
<evidence type="ECO:0000313" key="10">
    <source>
        <dbReference type="Proteomes" id="UP000283077"/>
    </source>
</evidence>
<keyword evidence="5 8" id="KW-0326">Glycosidase</keyword>
<dbReference type="GO" id="GO:0004553">
    <property type="term" value="F:hydrolase activity, hydrolyzing O-glycosyl compounds"/>
    <property type="evidence" value="ECO:0007669"/>
    <property type="project" value="InterPro"/>
</dbReference>
<evidence type="ECO:0000256" key="2">
    <source>
        <dbReference type="ARBA" id="ARBA00022651"/>
    </source>
</evidence>
<dbReference type="Proteomes" id="UP000283077">
    <property type="component" value="Unassembled WGS sequence"/>
</dbReference>
<evidence type="ECO:0000256" key="6">
    <source>
        <dbReference type="PIRSR" id="PIRSR606710-1"/>
    </source>
</evidence>
<keyword evidence="10" id="KW-1185">Reference proteome</keyword>
<dbReference type="InterPro" id="IPR006710">
    <property type="entry name" value="Glyco_hydro_43"/>
</dbReference>
<keyword evidence="2" id="KW-0624">Polysaccharide degradation</keyword>
<evidence type="ECO:0000256" key="3">
    <source>
        <dbReference type="ARBA" id="ARBA00022801"/>
    </source>
</evidence>
<accession>A0A437R142</accession>
<dbReference type="Pfam" id="PF04616">
    <property type="entry name" value="Glyco_hydro_43"/>
    <property type="match status" value="1"/>
</dbReference>
<dbReference type="EMBL" id="SACS01000004">
    <property type="protein sequence ID" value="RVU40443.1"/>
    <property type="molecule type" value="Genomic_DNA"/>
</dbReference>
<dbReference type="InterPro" id="IPR052176">
    <property type="entry name" value="Glycosyl_Hydrlase_43_Enz"/>
</dbReference>
<dbReference type="AlphaFoldDB" id="A0A437R142"/>
<evidence type="ECO:0000313" key="9">
    <source>
        <dbReference type="EMBL" id="RVU40443.1"/>
    </source>
</evidence>
<evidence type="ECO:0000256" key="8">
    <source>
        <dbReference type="RuleBase" id="RU361187"/>
    </source>
</evidence>
<reference evidence="9 10" key="1">
    <citation type="submission" date="2019-01" db="EMBL/GenBank/DDBJ databases">
        <authorList>
            <person name="Chen W.-M."/>
        </authorList>
    </citation>
    <scope>NUCLEOTIDE SEQUENCE [LARGE SCALE GENOMIC DNA]</scope>
    <source>
        <strain evidence="9 10">KYPC3</strain>
    </source>
</reference>
<organism evidence="9 10">
    <name type="scientific">Rheinheimera riviphila</name>
    <dbReference type="NCBI Taxonomy" id="1834037"/>
    <lineage>
        <taxon>Bacteria</taxon>
        <taxon>Pseudomonadati</taxon>
        <taxon>Pseudomonadota</taxon>
        <taxon>Gammaproteobacteria</taxon>
        <taxon>Chromatiales</taxon>
        <taxon>Chromatiaceae</taxon>
        <taxon>Rheinheimera</taxon>
    </lineage>
</organism>
<gene>
    <name evidence="9" type="ORF">EOE67_05175</name>
</gene>
<dbReference type="SUPFAM" id="SSF75005">
    <property type="entry name" value="Arabinanase/levansucrase/invertase"/>
    <property type="match status" value="1"/>
</dbReference>
<keyword evidence="3 8" id="KW-0378">Hydrolase</keyword>
<proteinExistence type="inferred from homology"/>
<feature type="active site" description="Proton donor" evidence="6">
    <location>
        <position position="296"/>
    </location>
</feature>
<dbReference type="InterPro" id="IPR023296">
    <property type="entry name" value="Glyco_hydro_beta-prop_sf"/>
</dbReference>
<feature type="active site" description="Proton acceptor" evidence="6">
    <location>
        <position position="107"/>
    </location>
</feature>
<dbReference type="PANTHER" id="PTHR43772:SF2">
    <property type="entry name" value="PUTATIVE (AFU_ORTHOLOGUE AFUA_2G04480)-RELATED"/>
    <property type="match status" value="1"/>
</dbReference>
<evidence type="ECO:0000256" key="1">
    <source>
        <dbReference type="ARBA" id="ARBA00009865"/>
    </source>
</evidence>
<protein>
    <recommendedName>
        <fullName evidence="11">1,4-beta-xylanase</fullName>
    </recommendedName>
</protein>
<evidence type="ECO:0000256" key="5">
    <source>
        <dbReference type="ARBA" id="ARBA00023295"/>
    </source>
</evidence>
<sequence>MNFGGLGTAFMPAANSISYIRKPVAKLFRWRSFLTLSLFTLAACSVEPEQPSESQITAAPTTHTIFDNPIIKYDTTDPTRQVGALIYTADPAVMVVDDTVYLYSTHDEQALDGKDYRMYDYRLWSSKDLVHWQNKGTVFRYSNFGWARGNEKTGNAYAHHVIQRQDASGKSRYYFYAAVEGGQTADAFGFSIGVAVSDSPEGPFTDPRGMPLILLEDTAKDKDHSWRNIDPAVFIDDDGRAYLYWGNKQLWWVELEADLVHLKGESYSLDAQGRMQNRDSSKVKIHAVDSLPNFEEGPYVSKHNGIYYLVYAAGFPESLAYATSKSATGPWQYQGIIMAPLPNTTTIHPAMFDFNGNTYLAYHSADLQGGGNYRRAVSLDRVYFNPDGTIQKVIRTSKQ</sequence>
<evidence type="ECO:0000256" key="7">
    <source>
        <dbReference type="PIRSR" id="PIRSR606710-2"/>
    </source>
</evidence>
<dbReference type="Gene3D" id="2.115.10.20">
    <property type="entry name" value="Glycosyl hydrolase domain, family 43"/>
    <property type="match status" value="1"/>
</dbReference>